<feature type="region of interest" description="Disordered" evidence="1">
    <location>
        <begin position="1"/>
        <end position="102"/>
    </location>
</feature>
<evidence type="ECO:0000259" key="2">
    <source>
        <dbReference type="Pfam" id="PF01370"/>
    </source>
</evidence>
<evidence type="ECO:0000313" key="3">
    <source>
        <dbReference type="EMBL" id="ARF63872.1"/>
    </source>
</evidence>
<feature type="compositionally biased region" description="Low complexity" evidence="1">
    <location>
        <begin position="72"/>
        <end position="81"/>
    </location>
</feature>
<dbReference type="Pfam" id="PF01370">
    <property type="entry name" value="Epimerase"/>
    <property type="match status" value="1"/>
</dbReference>
<dbReference type="KEGG" id="svu:B1H20_22675"/>
<dbReference type="InterPro" id="IPR036291">
    <property type="entry name" value="NAD(P)-bd_dom_sf"/>
</dbReference>
<dbReference type="STRING" id="1935.B1H20_22675"/>
<dbReference type="SUPFAM" id="SSF51735">
    <property type="entry name" value="NAD(P)-binding Rossmann-fold domains"/>
    <property type="match status" value="1"/>
</dbReference>
<proteinExistence type="predicted"/>
<reference evidence="3 4" key="1">
    <citation type="submission" date="2017-03" db="EMBL/GenBank/DDBJ databases">
        <title>Complete Genome Sequence of a natural compounds producer, Streptomyces violaceus S21.</title>
        <authorList>
            <person name="Zhong C."/>
            <person name="Zhao Z."/>
            <person name="Fu J."/>
            <person name="Zong G."/>
            <person name="Qin R."/>
            <person name="Cao G."/>
        </authorList>
    </citation>
    <scope>NUCLEOTIDE SEQUENCE [LARGE SCALE GENOMIC DNA]</scope>
    <source>
        <strain evidence="3 4">S21</strain>
    </source>
</reference>
<protein>
    <recommendedName>
        <fullName evidence="2">NAD-dependent epimerase/dehydratase domain-containing protein</fullName>
    </recommendedName>
</protein>
<feature type="domain" description="NAD-dependent epimerase/dehydratase" evidence="2">
    <location>
        <begin position="110"/>
        <end position="356"/>
    </location>
</feature>
<name>A0A1V0UFY2_STRVN</name>
<dbReference type="InterPro" id="IPR001509">
    <property type="entry name" value="Epimerase_deHydtase"/>
</dbReference>
<organism evidence="3 4">
    <name type="scientific">Streptomyces violaceoruber</name>
    <dbReference type="NCBI Taxonomy" id="1935"/>
    <lineage>
        <taxon>Bacteria</taxon>
        <taxon>Bacillati</taxon>
        <taxon>Actinomycetota</taxon>
        <taxon>Actinomycetes</taxon>
        <taxon>Kitasatosporales</taxon>
        <taxon>Streptomycetaceae</taxon>
        <taxon>Streptomyces</taxon>
        <taxon>Streptomyces violaceoruber group</taxon>
    </lineage>
</organism>
<dbReference type="AlphaFoldDB" id="A0A1V0UFY2"/>
<evidence type="ECO:0000256" key="1">
    <source>
        <dbReference type="SAM" id="MobiDB-lite"/>
    </source>
</evidence>
<dbReference type="EMBL" id="CP020570">
    <property type="protein sequence ID" value="ARF63872.1"/>
    <property type="molecule type" value="Genomic_DNA"/>
</dbReference>
<feature type="compositionally biased region" description="Basic and acidic residues" evidence="1">
    <location>
        <begin position="1"/>
        <end position="13"/>
    </location>
</feature>
<dbReference type="InterPro" id="IPR050177">
    <property type="entry name" value="Lipid_A_modif_metabolic_enz"/>
</dbReference>
<feature type="compositionally biased region" description="Basic residues" evidence="1">
    <location>
        <begin position="14"/>
        <end position="29"/>
    </location>
</feature>
<feature type="compositionally biased region" description="Basic and acidic residues" evidence="1">
    <location>
        <begin position="30"/>
        <end position="48"/>
    </location>
</feature>
<dbReference type="PANTHER" id="PTHR43245">
    <property type="entry name" value="BIFUNCTIONAL POLYMYXIN RESISTANCE PROTEIN ARNA"/>
    <property type="match status" value="1"/>
</dbReference>
<dbReference type="Proteomes" id="UP000192445">
    <property type="component" value="Chromosome"/>
</dbReference>
<evidence type="ECO:0000313" key="4">
    <source>
        <dbReference type="Proteomes" id="UP000192445"/>
    </source>
</evidence>
<dbReference type="Gene3D" id="3.40.50.720">
    <property type="entry name" value="NAD(P)-binding Rossmann-like Domain"/>
    <property type="match status" value="1"/>
</dbReference>
<feature type="compositionally biased region" description="Pro residues" evidence="1">
    <location>
        <begin position="57"/>
        <end position="71"/>
    </location>
</feature>
<accession>A0A1V0UFY2</accession>
<sequence length="435" mass="45991">MRHDGTRRGELPRRVRPGRRRPRVRRAAGRHADVVPDVRRLRTGEGTRRVGTRPGAGPAPPSRTRPPPVRPGPDGADPGRGTLPGRPSGLPGERRGRGGAVRVNGDRPLIAVLGASGFIGSAISARLARLPVRLRTVGRGPLPPPVGAVADVKPFRADLTRPGLIAESVAGADAVVYLLAHIAGPGGWRAQEGDTHAAEANLGLMRDLVAALRGARRPGPPPAVLFAGTVMQAGTVPDRRIDGTEQDRPVTPYPRQKLAAERLLLEATAEGLLRSVSLRLPTVYGHVDAAPAGGGDKGVVATMIRRALRGEALPLWGEGTVRRDLLHVDDVAAAFTAALGSVDRGEELAGRHWVLGSGRGERLRDLFGAVALAVAEHTGRPPVALKQVEPPDYAEPIDFCDIEVDSRAFRSATGWQPRVGLADGLRRTTAALTRP</sequence>
<gene>
    <name evidence="3" type="ORF">B1H20_22675</name>
</gene>